<organism evidence="4 5">
    <name type="scientific">Microbacterium istanbulense</name>
    <dbReference type="NCBI Taxonomy" id="3122049"/>
    <lineage>
        <taxon>Bacteria</taxon>
        <taxon>Bacillati</taxon>
        <taxon>Actinomycetota</taxon>
        <taxon>Actinomycetes</taxon>
        <taxon>Micrococcales</taxon>
        <taxon>Microbacteriaceae</taxon>
        <taxon>Microbacterium</taxon>
    </lineage>
</organism>
<dbReference type="InterPro" id="IPR057326">
    <property type="entry name" value="KR_dom"/>
</dbReference>
<dbReference type="PROSITE" id="PS00061">
    <property type="entry name" value="ADH_SHORT"/>
    <property type="match status" value="1"/>
</dbReference>
<dbReference type="InterPro" id="IPR051122">
    <property type="entry name" value="SDR_DHRS6-like"/>
</dbReference>
<evidence type="ECO:0000259" key="3">
    <source>
        <dbReference type="SMART" id="SM00822"/>
    </source>
</evidence>
<dbReference type="PANTHER" id="PTHR43477:SF1">
    <property type="entry name" value="DIHYDROANTICAPSIN 7-DEHYDROGENASE"/>
    <property type="match status" value="1"/>
</dbReference>
<dbReference type="Proteomes" id="UP001366085">
    <property type="component" value="Unassembled WGS sequence"/>
</dbReference>
<dbReference type="SMART" id="SM00822">
    <property type="entry name" value="PKS_KR"/>
    <property type="match status" value="1"/>
</dbReference>
<name>A0ABU8LIT9_9MICO</name>
<comment type="similarity">
    <text evidence="1">Belongs to the short-chain dehydrogenases/reductases (SDR) family.</text>
</comment>
<dbReference type="InterPro" id="IPR036291">
    <property type="entry name" value="NAD(P)-bd_dom_sf"/>
</dbReference>
<comment type="caution">
    <text evidence="4">The sequence shown here is derived from an EMBL/GenBank/DDBJ whole genome shotgun (WGS) entry which is preliminary data.</text>
</comment>
<evidence type="ECO:0000256" key="1">
    <source>
        <dbReference type="ARBA" id="ARBA00006484"/>
    </source>
</evidence>
<protein>
    <submittedName>
        <fullName evidence="4">SDR family oxidoreductase</fullName>
        <ecNumber evidence="4">1.-.-.-</ecNumber>
    </submittedName>
</protein>
<dbReference type="PRINTS" id="PR00081">
    <property type="entry name" value="GDHRDH"/>
</dbReference>
<dbReference type="Pfam" id="PF13561">
    <property type="entry name" value="adh_short_C2"/>
    <property type="match status" value="1"/>
</dbReference>
<dbReference type="InterPro" id="IPR002347">
    <property type="entry name" value="SDR_fam"/>
</dbReference>
<dbReference type="EC" id="1.-.-.-" evidence="4"/>
<dbReference type="CDD" id="cd05233">
    <property type="entry name" value="SDR_c"/>
    <property type="match status" value="1"/>
</dbReference>
<dbReference type="Gene3D" id="3.40.50.720">
    <property type="entry name" value="NAD(P)-binding Rossmann-like Domain"/>
    <property type="match status" value="1"/>
</dbReference>
<keyword evidence="5" id="KW-1185">Reference proteome</keyword>
<evidence type="ECO:0000313" key="5">
    <source>
        <dbReference type="Proteomes" id="UP001366085"/>
    </source>
</evidence>
<proteinExistence type="inferred from homology"/>
<dbReference type="EMBL" id="JBBDGN010000002">
    <property type="protein sequence ID" value="MEJ1090915.1"/>
    <property type="molecule type" value="Genomic_DNA"/>
</dbReference>
<sequence>MELALAGRTALVTGAGSGIGRAVAVALAAEGMRVALLDRDRGGLEETARMLRSAAAPCLIVTADVTVEGEVSAAVDTVVAWSADVHTVVCCAGISGPVGEGIEQTSRADWDAVFAVNVTGAFLALRAALPALRAADAASVVLLASDSAAVASPGMAAYCASKAALVQFGRALSVDLAPDGIRVVAVSPSVVDTPMSRSDLAADDGFDTAGFPVQGAEEVAAHVAYLASPRARAVNGSALVSDFGYSARSGFPA</sequence>
<dbReference type="SUPFAM" id="SSF51735">
    <property type="entry name" value="NAD(P)-binding Rossmann-fold domains"/>
    <property type="match status" value="1"/>
</dbReference>
<dbReference type="PANTHER" id="PTHR43477">
    <property type="entry name" value="DIHYDROANTICAPSIN 7-DEHYDROGENASE"/>
    <property type="match status" value="1"/>
</dbReference>
<accession>A0ABU8LIT9</accession>
<evidence type="ECO:0000256" key="2">
    <source>
        <dbReference type="ARBA" id="ARBA00023002"/>
    </source>
</evidence>
<keyword evidence="2 4" id="KW-0560">Oxidoreductase</keyword>
<dbReference type="GO" id="GO:0016491">
    <property type="term" value="F:oxidoreductase activity"/>
    <property type="evidence" value="ECO:0007669"/>
    <property type="project" value="UniProtKB-KW"/>
</dbReference>
<reference evidence="4 5" key="1">
    <citation type="submission" date="2024-02" db="EMBL/GenBank/DDBJ databases">
        <authorList>
            <person name="Saticioglu I.B."/>
        </authorList>
    </citation>
    <scope>NUCLEOTIDE SEQUENCE [LARGE SCALE GENOMIC DNA]</scope>
    <source>
        <strain evidence="4 5">Mu-43</strain>
    </source>
</reference>
<feature type="domain" description="Ketoreductase" evidence="3">
    <location>
        <begin position="8"/>
        <end position="180"/>
    </location>
</feature>
<gene>
    <name evidence="4" type="ORF">WDU93_04340</name>
</gene>
<dbReference type="InterPro" id="IPR020904">
    <property type="entry name" value="Sc_DH/Rdtase_CS"/>
</dbReference>
<evidence type="ECO:0000313" key="4">
    <source>
        <dbReference type="EMBL" id="MEJ1090915.1"/>
    </source>
</evidence>
<dbReference type="RefSeq" id="WP_337317919.1">
    <property type="nucleotide sequence ID" value="NZ_JBBDGN010000002.1"/>
</dbReference>